<evidence type="ECO:0000256" key="3">
    <source>
        <dbReference type="ARBA" id="ARBA00022989"/>
    </source>
</evidence>
<accession>A0A2P5I255</accession>
<feature type="compositionally biased region" description="Polar residues" evidence="5">
    <location>
        <begin position="593"/>
        <end position="602"/>
    </location>
</feature>
<feature type="transmembrane region" description="Helical" evidence="6">
    <location>
        <begin position="381"/>
        <end position="403"/>
    </location>
</feature>
<evidence type="ECO:0000256" key="2">
    <source>
        <dbReference type="ARBA" id="ARBA00022692"/>
    </source>
</evidence>
<organism evidence="8 9">
    <name type="scientific">Diaporthe helianthi</name>
    <dbReference type="NCBI Taxonomy" id="158607"/>
    <lineage>
        <taxon>Eukaryota</taxon>
        <taxon>Fungi</taxon>
        <taxon>Dikarya</taxon>
        <taxon>Ascomycota</taxon>
        <taxon>Pezizomycotina</taxon>
        <taxon>Sordariomycetes</taxon>
        <taxon>Sordariomycetidae</taxon>
        <taxon>Diaporthales</taxon>
        <taxon>Diaporthaceae</taxon>
        <taxon>Diaporthe</taxon>
    </lineage>
</organism>
<sequence length="602" mass="64795">MSKNAAEEQTCRPLEGYLECSESESFRSSIADGSTPSLAPVATPVAAPATRPSFSTLPKWTKYGLFFCCCLQQFLLQFDTAAVAVTIPKIAKDEKAPQAKAFALATAYCLAQTVFQLVFSHVSHALGRKFMFMTGLVFYIVGASAAAGKVHIDALIGARVVQGIGASGMFSMSSILIVEMTQPRQRSGWVSISQAWGALGNICGPLTAGAMAYKRWSWNSIFAVELGLASLLFSILTCLLPWDSRGIKERLHELKGCDWLGMALFFTGAVALLVPINIGGTTESTAWVSAPVLASFGSGLVSFILLIYHQRNLAKRPAFPREVFARRPTTGFRHPFKIFVSISPSIAFLGNTVGGMLLLSVFYSLVIFWEGVREKTTMNVGLVLLSMTITYPAAFALTGVAIRKWGRVKYAIAVGSLLSSLGLTLMLFMPPQTPEPILIIICFMLGAGCGVFAPAMVNAVLALTDSRWHSHAIATRTLLNTAGQCIGVSLGMAIFTGAFKAKFEAANVNPALKAKIMEMGFESPQDLISRIKDLRELSPDGELVSMVAGALRYVWCFASVVASLTGTMAVFMQCPDLPPDGTTPPARPDEEQQANNIEMASR</sequence>
<dbReference type="InterPro" id="IPR020846">
    <property type="entry name" value="MFS_dom"/>
</dbReference>
<feature type="transmembrane region" description="Helical" evidence="6">
    <location>
        <begin position="260"/>
        <end position="280"/>
    </location>
</feature>
<dbReference type="GO" id="GO:0005886">
    <property type="term" value="C:plasma membrane"/>
    <property type="evidence" value="ECO:0007669"/>
    <property type="project" value="TreeGrafter"/>
</dbReference>
<dbReference type="Gene3D" id="1.20.1250.20">
    <property type="entry name" value="MFS general substrate transporter like domains"/>
    <property type="match status" value="2"/>
</dbReference>
<feature type="transmembrane region" description="Helical" evidence="6">
    <location>
        <begin position="553"/>
        <end position="572"/>
    </location>
</feature>
<dbReference type="SUPFAM" id="SSF103473">
    <property type="entry name" value="MFS general substrate transporter"/>
    <property type="match status" value="1"/>
</dbReference>
<evidence type="ECO:0000313" key="9">
    <source>
        <dbReference type="Proteomes" id="UP000094444"/>
    </source>
</evidence>
<dbReference type="Proteomes" id="UP000094444">
    <property type="component" value="Unassembled WGS sequence"/>
</dbReference>
<dbReference type="PANTHER" id="PTHR23501:SF149">
    <property type="entry name" value="MULTIDRUG TRANSPORTER, PUTATIVE (AFU_ORTHOLOGUE AFUA_5G10430)-RELATED"/>
    <property type="match status" value="1"/>
</dbReference>
<evidence type="ECO:0000313" key="8">
    <source>
        <dbReference type="EMBL" id="POS76593.1"/>
    </source>
</evidence>
<dbReference type="PANTHER" id="PTHR23501">
    <property type="entry name" value="MAJOR FACILITATOR SUPERFAMILY"/>
    <property type="match status" value="1"/>
</dbReference>
<comment type="caution">
    <text evidence="8">The sequence shown here is derived from an EMBL/GenBank/DDBJ whole genome shotgun (WGS) entry which is preliminary data.</text>
</comment>
<dbReference type="InterPro" id="IPR036259">
    <property type="entry name" value="MFS_trans_sf"/>
</dbReference>
<keyword evidence="2 6" id="KW-0812">Transmembrane</keyword>
<keyword evidence="4 6" id="KW-0472">Membrane</keyword>
<feature type="transmembrane region" description="Helical" evidence="6">
    <location>
        <begin position="346"/>
        <end position="369"/>
    </location>
</feature>
<feature type="domain" description="Major facilitator superfamily (MFS) profile" evidence="7">
    <location>
        <begin position="65"/>
        <end position="525"/>
    </location>
</feature>
<keyword evidence="3 6" id="KW-1133">Transmembrane helix</keyword>
<dbReference type="InterPro" id="IPR011701">
    <property type="entry name" value="MFS"/>
</dbReference>
<keyword evidence="9" id="KW-1185">Reference proteome</keyword>
<feature type="transmembrane region" description="Helical" evidence="6">
    <location>
        <begin position="410"/>
        <end position="431"/>
    </location>
</feature>
<proteinExistence type="predicted"/>
<feature type="transmembrane region" description="Helical" evidence="6">
    <location>
        <begin position="286"/>
        <end position="308"/>
    </location>
</feature>
<evidence type="ECO:0000256" key="1">
    <source>
        <dbReference type="ARBA" id="ARBA00004141"/>
    </source>
</evidence>
<feature type="transmembrane region" description="Helical" evidence="6">
    <location>
        <begin position="437"/>
        <end position="463"/>
    </location>
</feature>
<feature type="transmembrane region" description="Helical" evidence="6">
    <location>
        <begin position="160"/>
        <end position="178"/>
    </location>
</feature>
<feature type="transmembrane region" description="Helical" evidence="6">
    <location>
        <begin position="130"/>
        <end position="148"/>
    </location>
</feature>
<evidence type="ECO:0000256" key="6">
    <source>
        <dbReference type="SAM" id="Phobius"/>
    </source>
</evidence>
<gene>
    <name evidence="8" type="ORF">DHEL01_v205017</name>
</gene>
<dbReference type="OrthoDB" id="2351791at2759"/>
<dbReference type="InParanoid" id="A0A2P5I255"/>
<evidence type="ECO:0000256" key="5">
    <source>
        <dbReference type="SAM" id="MobiDB-lite"/>
    </source>
</evidence>
<protein>
    <recommendedName>
        <fullName evidence="7">Major facilitator superfamily (MFS) profile domain-containing protein</fullName>
    </recommendedName>
</protein>
<feature type="transmembrane region" description="Helical" evidence="6">
    <location>
        <begin position="99"/>
        <end position="118"/>
    </location>
</feature>
<dbReference type="STRING" id="158607.A0A2P5I255"/>
<evidence type="ECO:0000259" key="7">
    <source>
        <dbReference type="PROSITE" id="PS50850"/>
    </source>
</evidence>
<dbReference type="AlphaFoldDB" id="A0A2P5I255"/>
<feature type="region of interest" description="Disordered" evidence="5">
    <location>
        <begin position="579"/>
        <end position="602"/>
    </location>
</feature>
<name>A0A2P5I255_DIAHE</name>
<feature type="transmembrane region" description="Helical" evidence="6">
    <location>
        <begin position="221"/>
        <end position="240"/>
    </location>
</feature>
<reference evidence="8" key="1">
    <citation type="submission" date="2017-09" db="EMBL/GenBank/DDBJ databases">
        <title>Polyketide synthases of a Diaporthe helianthi virulent isolate.</title>
        <authorList>
            <person name="Baroncelli R."/>
        </authorList>
    </citation>
    <scope>NUCLEOTIDE SEQUENCE [LARGE SCALE GENOMIC DNA]</scope>
    <source>
        <strain evidence="8">7/96</strain>
    </source>
</reference>
<evidence type="ECO:0000256" key="4">
    <source>
        <dbReference type="ARBA" id="ARBA00023136"/>
    </source>
</evidence>
<dbReference type="PROSITE" id="PS50850">
    <property type="entry name" value="MFS"/>
    <property type="match status" value="1"/>
</dbReference>
<dbReference type="GO" id="GO:0022857">
    <property type="term" value="F:transmembrane transporter activity"/>
    <property type="evidence" value="ECO:0007669"/>
    <property type="project" value="InterPro"/>
</dbReference>
<dbReference type="Pfam" id="PF07690">
    <property type="entry name" value="MFS_1"/>
    <property type="match status" value="1"/>
</dbReference>
<comment type="subcellular location">
    <subcellularLocation>
        <location evidence="1">Membrane</location>
        <topology evidence="1">Multi-pass membrane protein</topology>
    </subcellularLocation>
</comment>
<dbReference type="EMBL" id="MAVT02000352">
    <property type="protein sequence ID" value="POS76593.1"/>
    <property type="molecule type" value="Genomic_DNA"/>
</dbReference>